<comment type="caution">
    <text evidence="3">The sequence shown here is derived from an EMBL/GenBank/DDBJ whole genome shotgun (WGS) entry which is preliminary data.</text>
</comment>
<accession>A0ABT5U5P0</accession>
<organism evidence="3 4">
    <name type="scientific">Spartinivicinus poritis</name>
    <dbReference type="NCBI Taxonomy" id="2994640"/>
    <lineage>
        <taxon>Bacteria</taxon>
        <taxon>Pseudomonadati</taxon>
        <taxon>Pseudomonadota</taxon>
        <taxon>Gammaproteobacteria</taxon>
        <taxon>Oceanospirillales</taxon>
        <taxon>Zooshikellaceae</taxon>
        <taxon>Spartinivicinus</taxon>
    </lineage>
</organism>
<keyword evidence="2" id="KW-0812">Transmembrane</keyword>
<evidence type="ECO:0000313" key="4">
    <source>
        <dbReference type="Proteomes" id="UP001528823"/>
    </source>
</evidence>
<evidence type="ECO:0008006" key="5">
    <source>
        <dbReference type="Google" id="ProtNLM"/>
    </source>
</evidence>
<evidence type="ECO:0000256" key="1">
    <source>
        <dbReference type="SAM" id="Coils"/>
    </source>
</evidence>
<gene>
    <name evidence="3" type="ORF">ORQ98_06565</name>
</gene>
<keyword evidence="1" id="KW-0175">Coiled coil</keyword>
<keyword evidence="2" id="KW-0472">Membrane</keyword>
<evidence type="ECO:0000313" key="3">
    <source>
        <dbReference type="EMBL" id="MDE1461627.1"/>
    </source>
</evidence>
<reference evidence="3 4" key="1">
    <citation type="submission" date="2022-11" db="EMBL/GenBank/DDBJ databases">
        <title>Spartinivicinus poritis sp. nov., isolated from scleractinian coral Porites lutea.</title>
        <authorList>
            <person name="Zhang G."/>
            <person name="Cai L."/>
            <person name="Wei Q."/>
        </authorList>
    </citation>
    <scope>NUCLEOTIDE SEQUENCE [LARGE SCALE GENOMIC DNA]</scope>
    <source>
        <strain evidence="3 4">A2-2</strain>
    </source>
</reference>
<name>A0ABT5U5P0_9GAMM</name>
<proteinExistence type="predicted"/>
<sequence length="321" mass="37859">MLEKIKNKLLLLCNKCERCKKIINCFFDGIDGFKNLETMDLRSLFSLAVIIFIAWLGYWGLVELFTESNDTAGQYGDQFGAINALFSGLAFSGVIFTILLQRTELKLQRTELKLQRKELETTREELAGQKEQMEKQNRLAEIQVFESKLFGLLKFYNDAVSTLVYYAGSENNIVITGRTCFYKLYKDFFDNWDVEWERTKKEVTLRYRGFPPILVIEHCISILFDMMKFVHNNQFLANMKKYEYIDLIRSQLSNCEMFFIFYGVVCSDKDEIKEIIERYGFFSRLPNIWCAENKKEILMLLDPSHQKFYNEGAYKRQKAVK</sequence>
<dbReference type="Proteomes" id="UP001528823">
    <property type="component" value="Unassembled WGS sequence"/>
</dbReference>
<dbReference type="EMBL" id="JAPMOU010000005">
    <property type="protein sequence ID" value="MDE1461627.1"/>
    <property type="molecule type" value="Genomic_DNA"/>
</dbReference>
<feature type="transmembrane region" description="Helical" evidence="2">
    <location>
        <begin position="44"/>
        <end position="61"/>
    </location>
</feature>
<dbReference type="InterPro" id="IPR031709">
    <property type="entry name" value="PutAbiC"/>
</dbReference>
<dbReference type="RefSeq" id="WP_274687986.1">
    <property type="nucleotide sequence ID" value="NZ_JAPMOU010000005.1"/>
</dbReference>
<feature type="coiled-coil region" evidence="1">
    <location>
        <begin position="100"/>
        <end position="143"/>
    </location>
</feature>
<evidence type="ECO:0000256" key="2">
    <source>
        <dbReference type="SAM" id="Phobius"/>
    </source>
</evidence>
<keyword evidence="4" id="KW-1185">Reference proteome</keyword>
<feature type="transmembrane region" description="Helical" evidence="2">
    <location>
        <begin position="81"/>
        <end position="100"/>
    </location>
</feature>
<keyword evidence="2" id="KW-1133">Transmembrane helix</keyword>
<dbReference type="Pfam" id="PF16872">
    <property type="entry name" value="putAbiC"/>
    <property type="match status" value="1"/>
</dbReference>
<protein>
    <recommendedName>
        <fullName evidence="5">Phage abortive infection protein</fullName>
    </recommendedName>
</protein>